<dbReference type="Pfam" id="PF08969">
    <property type="entry name" value="USP8_dimer"/>
    <property type="match status" value="1"/>
</dbReference>
<reference evidence="11 12" key="1">
    <citation type="journal article" date="2019" name="Sci. Rep.">
        <title>Comparative genomics of chytrid fungi reveal insights into the obligate biotrophic and pathogenic lifestyle of Synchytrium endobioticum.</title>
        <authorList>
            <person name="van de Vossenberg B.T.L.H."/>
            <person name="Warris S."/>
            <person name="Nguyen H.D.T."/>
            <person name="van Gent-Pelzer M.P.E."/>
            <person name="Joly D.L."/>
            <person name="van de Geest H.C."/>
            <person name="Bonants P.J.M."/>
            <person name="Smith D.S."/>
            <person name="Levesque C.A."/>
            <person name="van der Lee T.A.J."/>
        </authorList>
    </citation>
    <scope>NUCLEOTIDE SEQUENCE [LARGE SCALE GENOMIC DNA]</scope>
    <source>
        <strain evidence="11 12">JEL517</strain>
    </source>
</reference>
<evidence type="ECO:0000313" key="12">
    <source>
        <dbReference type="Proteomes" id="UP000319731"/>
    </source>
</evidence>
<evidence type="ECO:0000256" key="4">
    <source>
        <dbReference type="ARBA" id="ARBA00022723"/>
    </source>
</evidence>
<comment type="caution">
    <text evidence="11">The sequence shown here is derived from an EMBL/GenBank/DDBJ whole genome shotgun (WGS) entry which is preliminary data.</text>
</comment>
<dbReference type="SUPFAM" id="SSF102712">
    <property type="entry name" value="JAB1/MPN domain"/>
    <property type="match status" value="1"/>
</dbReference>
<feature type="compositionally biased region" description="Low complexity" evidence="9">
    <location>
        <begin position="171"/>
        <end position="182"/>
    </location>
</feature>
<name>A0A507C6K1_9FUNG</name>
<keyword evidence="12" id="KW-1185">Reference proteome</keyword>
<dbReference type="PANTHER" id="PTHR12947:SF13">
    <property type="entry name" value="FI19924P1"/>
    <property type="match status" value="1"/>
</dbReference>
<organism evidence="11 12">
    <name type="scientific">Synchytrium microbalum</name>
    <dbReference type="NCBI Taxonomy" id="1806994"/>
    <lineage>
        <taxon>Eukaryota</taxon>
        <taxon>Fungi</taxon>
        <taxon>Fungi incertae sedis</taxon>
        <taxon>Chytridiomycota</taxon>
        <taxon>Chytridiomycota incertae sedis</taxon>
        <taxon>Chytridiomycetes</taxon>
        <taxon>Synchytriales</taxon>
        <taxon>Synchytriaceae</taxon>
        <taxon>Synchytrium</taxon>
    </lineage>
</organism>
<feature type="region of interest" description="Disordered" evidence="9">
    <location>
        <begin position="113"/>
        <end position="183"/>
    </location>
</feature>
<dbReference type="SUPFAM" id="SSF140856">
    <property type="entry name" value="USP8 N-terminal domain-like"/>
    <property type="match status" value="1"/>
</dbReference>
<evidence type="ECO:0000256" key="8">
    <source>
        <dbReference type="ARBA" id="ARBA00023049"/>
    </source>
</evidence>
<dbReference type="GO" id="GO:0140492">
    <property type="term" value="F:metal-dependent deubiquitinase activity"/>
    <property type="evidence" value="ECO:0007669"/>
    <property type="project" value="InterPro"/>
</dbReference>
<proteinExistence type="inferred from homology"/>
<evidence type="ECO:0000256" key="3">
    <source>
        <dbReference type="ARBA" id="ARBA00022670"/>
    </source>
</evidence>
<comment type="cofactor">
    <cofactor evidence="1">
        <name>Zn(2+)</name>
        <dbReference type="ChEBI" id="CHEBI:29105"/>
    </cofactor>
</comment>
<feature type="compositionally biased region" description="Polar residues" evidence="9">
    <location>
        <begin position="236"/>
        <end position="250"/>
    </location>
</feature>
<dbReference type="Gene3D" id="3.40.140.10">
    <property type="entry name" value="Cytidine Deaminase, domain 2"/>
    <property type="match status" value="1"/>
</dbReference>
<feature type="region of interest" description="Disordered" evidence="9">
    <location>
        <begin position="227"/>
        <end position="271"/>
    </location>
</feature>
<keyword evidence="6" id="KW-0378">Hydrolase</keyword>
<protein>
    <recommendedName>
        <fullName evidence="10">MPN domain-containing protein</fullName>
    </recommendedName>
</protein>
<dbReference type="GeneID" id="42002591"/>
<dbReference type="PROSITE" id="PS50249">
    <property type="entry name" value="MPN"/>
    <property type="match status" value="1"/>
</dbReference>
<keyword evidence="4" id="KW-0479">Metal-binding</keyword>
<keyword evidence="5" id="KW-0833">Ubl conjugation pathway</keyword>
<keyword evidence="8" id="KW-0482">Metalloprotease</keyword>
<accession>A0A507C6K1</accession>
<feature type="compositionally biased region" description="Polar residues" evidence="9">
    <location>
        <begin position="138"/>
        <end position="156"/>
    </location>
</feature>
<dbReference type="GO" id="GO:0006508">
    <property type="term" value="P:proteolysis"/>
    <property type="evidence" value="ECO:0007669"/>
    <property type="project" value="UniProtKB-KW"/>
</dbReference>
<dbReference type="GO" id="GO:0005768">
    <property type="term" value="C:endosome"/>
    <property type="evidence" value="ECO:0007669"/>
    <property type="project" value="TreeGrafter"/>
</dbReference>
<dbReference type="EMBL" id="QEAO01000004">
    <property type="protein sequence ID" value="TPX36667.1"/>
    <property type="molecule type" value="Genomic_DNA"/>
</dbReference>
<evidence type="ECO:0000256" key="1">
    <source>
        <dbReference type="ARBA" id="ARBA00001947"/>
    </source>
</evidence>
<dbReference type="Proteomes" id="UP000319731">
    <property type="component" value="Unassembled WGS sequence"/>
</dbReference>
<dbReference type="SMART" id="SM00232">
    <property type="entry name" value="JAB_MPN"/>
    <property type="match status" value="1"/>
</dbReference>
<dbReference type="RefSeq" id="XP_031026881.1">
    <property type="nucleotide sequence ID" value="XM_031167294.1"/>
</dbReference>
<keyword evidence="3" id="KW-0645">Protease</keyword>
<dbReference type="OrthoDB" id="3640at2759"/>
<dbReference type="FunFam" id="3.40.140.10:FF:000033">
    <property type="entry name" value="AMSH-like protease sst2"/>
    <property type="match status" value="1"/>
</dbReference>
<dbReference type="GO" id="GO:0061578">
    <property type="term" value="F:K63-linked deubiquitinase activity"/>
    <property type="evidence" value="ECO:0007669"/>
    <property type="project" value="InterPro"/>
</dbReference>
<dbReference type="InterPro" id="IPR015063">
    <property type="entry name" value="USP8_dimer"/>
</dbReference>
<evidence type="ECO:0000256" key="7">
    <source>
        <dbReference type="ARBA" id="ARBA00022833"/>
    </source>
</evidence>
<feature type="compositionally biased region" description="Low complexity" evidence="9">
    <location>
        <begin position="120"/>
        <end position="130"/>
    </location>
</feature>
<dbReference type="PANTHER" id="PTHR12947">
    <property type="entry name" value="AMSH-LIKE PROTEASE"/>
    <property type="match status" value="1"/>
</dbReference>
<dbReference type="AlphaFoldDB" id="A0A507C6K1"/>
<evidence type="ECO:0000256" key="9">
    <source>
        <dbReference type="SAM" id="MobiDB-lite"/>
    </source>
</evidence>
<dbReference type="GO" id="GO:0070536">
    <property type="term" value="P:protein K63-linked deubiquitination"/>
    <property type="evidence" value="ECO:0007669"/>
    <property type="project" value="InterPro"/>
</dbReference>
<dbReference type="CDD" id="cd08066">
    <property type="entry name" value="MPN_AMSH_like"/>
    <property type="match status" value="1"/>
</dbReference>
<dbReference type="GO" id="GO:0016020">
    <property type="term" value="C:membrane"/>
    <property type="evidence" value="ECO:0007669"/>
    <property type="project" value="TreeGrafter"/>
</dbReference>
<evidence type="ECO:0000256" key="6">
    <source>
        <dbReference type="ARBA" id="ARBA00022801"/>
    </source>
</evidence>
<evidence type="ECO:0000259" key="10">
    <source>
        <dbReference type="PROSITE" id="PS50249"/>
    </source>
</evidence>
<dbReference type="InterPro" id="IPR037518">
    <property type="entry name" value="MPN"/>
</dbReference>
<keyword evidence="7" id="KW-0862">Zinc</keyword>
<dbReference type="Gene3D" id="1.20.58.80">
    <property type="entry name" value="Phosphotransferase system, lactose/cellobiose-type IIA subunit"/>
    <property type="match status" value="1"/>
</dbReference>
<feature type="compositionally biased region" description="Pro residues" evidence="9">
    <location>
        <begin position="253"/>
        <end position="271"/>
    </location>
</feature>
<dbReference type="GO" id="GO:0046872">
    <property type="term" value="F:metal ion binding"/>
    <property type="evidence" value="ECO:0007669"/>
    <property type="project" value="UniProtKB-KW"/>
</dbReference>
<evidence type="ECO:0000313" key="11">
    <source>
        <dbReference type="EMBL" id="TPX36667.1"/>
    </source>
</evidence>
<feature type="domain" description="MPN" evidence="10">
    <location>
        <begin position="333"/>
        <end position="462"/>
    </location>
</feature>
<evidence type="ECO:0000256" key="5">
    <source>
        <dbReference type="ARBA" id="ARBA00022786"/>
    </source>
</evidence>
<comment type="similarity">
    <text evidence="2">Belongs to the peptidase M67C family.</text>
</comment>
<dbReference type="Pfam" id="PF01398">
    <property type="entry name" value="JAB"/>
    <property type="match status" value="1"/>
</dbReference>
<dbReference type="InterPro" id="IPR044098">
    <property type="entry name" value="STAMBP/STALP-like_MPN"/>
</dbReference>
<dbReference type="STRING" id="1806994.A0A507C6K1"/>
<sequence length="507" mass="56858">MSDSGDEEDITNFKELHKRTDMKIDNSKALRFYIRAADTMFRTAKAYQNDGAIIRAYMLYLRYSTLIISELPSHPEYLKTNQKEVKILKENCKQALDALELLKPVVERKFKQLEVKKRSNQQPPTRSSTQTPPPPAVASSSNQAPPRGSSLATALPNQAPLGASNMPPQISPSASPVPSFAPQDDKWYQVKDLSAYRQVEDTFKNMSLNDIGSADFRRSSAIKNDGRIELPRSLDSYPTLQQNQSESLNYQPRPQPPQPPPKPNRAVPAFPPKPVLEDPFADPSELRSYIPPLDPSQVTSYANIKTPSIPPKPVAYYGLGLMPKTESGTRLRNLIVPEEIYDLFLRIADSNTRKNLETCGILCGKLKHDRLYVTTLVIPKQTATSDSCTTQNEEELFEVQDKEDLLTLGWIHTHPSQSCFMSSVDLHTHCMFQVLMPEAIAIVVSPKHNQRGIFRLTDPPGLEVITQCAASEMFHPHPDLPLYREANEEGIGHVLSVNGSLKVFDLR</sequence>
<dbReference type="InterPro" id="IPR000555">
    <property type="entry name" value="JAMM/MPN+_dom"/>
</dbReference>
<gene>
    <name evidence="11" type="ORF">SmJEL517_g01366</name>
</gene>
<evidence type="ECO:0000256" key="2">
    <source>
        <dbReference type="ARBA" id="ARBA00010981"/>
    </source>
</evidence>